<feature type="region of interest" description="Disordered" evidence="6">
    <location>
        <begin position="615"/>
        <end position="651"/>
    </location>
</feature>
<keyword evidence="4" id="KW-0493">Microtubule</keyword>
<evidence type="ECO:0000256" key="1">
    <source>
        <dbReference type="ARBA" id="ARBA00004186"/>
    </source>
</evidence>
<dbReference type="GO" id="GO:0005819">
    <property type="term" value="C:spindle"/>
    <property type="evidence" value="ECO:0007669"/>
    <property type="project" value="UniProtKB-SubCell"/>
</dbReference>
<comment type="similarity">
    <text evidence="2">Belongs to the CLASP family.</text>
</comment>
<dbReference type="Proteomes" id="UP000187455">
    <property type="component" value="Unassembled WGS sequence"/>
</dbReference>
<keyword evidence="5" id="KW-0498">Mitosis</keyword>
<feature type="compositionally biased region" description="Polar residues" evidence="6">
    <location>
        <begin position="618"/>
        <end position="628"/>
    </location>
</feature>
<organism evidence="8 9">
    <name type="scientific">Smittium mucronatum</name>
    <dbReference type="NCBI Taxonomy" id="133383"/>
    <lineage>
        <taxon>Eukaryota</taxon>
        <taxon>Fungi</taxon>
        <taxon>Fungi incertae sedis</taxon>
        <taxon>Zoopagomycota</taxon>
        <taxon>Kickxellomycotina</taxon>
        <taxon>Harpellomycetes</taxon>
        <taxon>Harpellales</taxon>
        <taxon>Legeriomycetaceae</taxon>
        <taxon>Smittium</taxon>
    </lineage>
</organism>
<evidence type="ECO:0000256" key="5">
    <source>
        <dbReference type="ARBA" id="ARBA00022776"/>
    </source>
</evidence>
<comment type="caution">
    <text evidence="8">The sequence shown here is derived from an EMBL/GenBank/DDBJ whole genome shotgun (WGS) entry which is preliminary data.</text>
</comment>
<dbReference type="GO" id="GO:0051301">
    <property type="term" value="P:cell division"/>
    <property type="evidence" value="ECO:0007669"/>
    <property type="project" value="UniProtKB-KW"/>
</dbReference>
<keyword evidence="9" id="KW-1185">Reference proteome</keyword>
<keyword evidence="5" id="KW-0131">Cell cycle</keyword>
<dbReference type="InterPro" id="IPR024395">
    <property type="entry name" value="CLASP_N_dom"/>
</dbReference>
<dbReference type="EMBL" id="LSSL01004747">
    <property type="protein sequence ID" value="OLY79244.1"/>
    <property type="molecule type" value="Genomic_DNA"/>
</dbReference>
<protein>
    <submittedName>
        <fullName evidence="8">Protein stu1</fullName>
    </submittedName>
</protein>
<evidence type="ECO:0000256" key="4">
    <source>
        <dbReference type="ARBA" id="ARBA00022701"/>
    </source>
</evidence>
<keyword evidence="3" id="KW-0132">Cell division</keyword>
<dbReference type="InterPro" id="IPR016024">
    <property type="entry name" value="ARM-type_fold"/>
</dbReference>
<evidence type="ECO:0000256" key="2">
    <source>
        <dbReference type="ARBA" id="ARBA00009549"/>
    </source>
</evidence>
<feature type="domain" description="CLASP N-terminal" evidence="7">
    <location>
        <begin position="13"/>
        <end position="242"/>
    </location>
</feature>
<evidence type="ECO:0000259" key="7">
    <source>
        <dbReference type="Pfam" id="PF12348"/>
    </source>
</evidence>
<dbReference type="InterPro" id="IPR011989">
    <property type="entry name" value="ARM-like"/>
</dbReference>
<dbReference type="SUPFAM" id="SSF48371">
    <property type="entry name" value="ARM repeat"/>
    <property type="match status" value="1"/>
</dbReference>
<gene>
    <name evidence="8" type="ORF">AYI68_g6692</name>
</gene>
<evidence type="ECO:0000256" key="3">
    <source>
        <dbReference type="ARBA" id="ARBA00022618"/>
    </source>
</evidence>
<comment type="subcellular location">
    <subcellularLocation>
        <location evidence="1">Cytoplasm</location>
        <location evidence="1">Cytoskeleton</location>
        <location evidence="1">Spindle</location>
    </subcellularLocation>
</comment>
<dbReference type="GO" id="GO:0005874">
    <property type="term" value="C:microtubule"/>
    <property type="evidence" value="ECO:0007669"/>
    <property type="project" value="UniProtKB-KW"/>
</dbReference>
<dbReference type="STRING" id="133383.A0A1R0GQT6"/>
<dbReference type="Pfam" id="PF12348">
    <property type="entry name" value="CLASP_N"/>
    <property type="match status" value="1"/>
</dbReference>
<name>A0A1R0GQT6_9FUNG</name>
<dbReference type="OrthoDB" id="4699125at2759"/>
<evidence type="ECO:0000256" key="6">
    <source>
        <dbReference type="SAM" id="MobiDB-lite"/>
    </source>
</evidence>
<accession>A0A1R0GQT6</accession>
<sequence length="938" mass="104470">MDYNRIGNSQDLQEKLLPLISTLQKDESEDTWLQLETATKNLTSLVNAGACIYPITLSKVKEIHESLGHSIHTERTRLSGATVEFLDALAKNSGLDFQPLSSLFINDLVKLCARTNKVFTVRGVRCLESIFIYSRCFEHIPLICEYSSKDPSKFLRRNVSKVLLTIVESDRVKDFSDSKRKDDQGLKPYFDILNTTISLLNIDADVDVRTNAKSIFYSFSKRFPENRDALISKLDPVAKKYLKIQSSSKVDNPSKSFSKISISSQNITSKIPNSRIGILNSIRSKSNLESTTLLKEIPIDKSTSKDQEIQQSGDEIKIYKPQPVRRIAASNPGEDLDSKSNPSFEMKNNLTAVRREPVRLKTLFNQSIVFNDPNGPEHVSKTTPKVISVDNVNDNTPLASISNPSIGSKSEASIESKTETLSCDVDIEGSISNNKVEEGQLHTLDTTSNKFFDYAPVSSLNQEVSVNTAKAGPLPINADKKNLSSFGFKDSTLMPRKRSIDESFDSNQNSKNFKLFTGRIHSVRARKLPVFGRSLQPVYISPRAQKLLPKKLAPLAPEIVPEIESIKAKNRNREIRRLTIIRARQLAGVKTRKSSMTGLVLNSYRDSILPSMSDRISKQSVAKKSNSIEAHKSIPRNPIPSSVSRKNRKNVDLSVPSYLRPTASSTGRNKELKPYLGHSSNIASQKKMISKRKADLEPSANIDQENSSINANSLVNKAKPATIDLLQNQMDVILPSENKKIEINNEGQLTELAAQIEHEISTPDGNSSPQIRENHDSQTIKSGSDLEIYNNAQTDIPLNSISSFPTHGQDSDDRSIILLDKIDDNNFIPNTEPADHINELTSDIKKTSNYEESNILEFTSKIIDSQSILNLSEKIDEINNFTNQVDKDTDESTCNGSESSQFSNEEKMEHIQQPIDDGDNLNASETSFLLPVVNSGIL</sequence>
<dbReference type="AlphaFoldDB" id="A0A1R0GQT6"/>
<evidence type="ECO:0000313" key="9">
    <source>
        <dbReference type="Proteomes" id="UP000187455"/>
    </source>
</evidence>
<proteinExistence type="inferred from homology"/>
<dbReference type="Gene3D" id="1.25.10.10">
    <property type="entry name" value="Leucine-rich Repeat Variant"/>
    <property type="match status" value="1"/>
</dbReference>
<reference evidence="8 9" key="1">
    <citation type="journal article" date="2016" name="Mol. Biol. Evol.">
        <title>Genome-Wide Survey of Gut Fungi (Harpellales) Reveals the First Horizontally Transferred Ubiquitin Gene from a Mosquito Host.</title>
        <authorList>
            <person name="Wang Y."/>
            <person name="White M.M."/>
            <person name="Kvist S."/>
            <person name="Moncalvo J.M."/>
        </authorList>
    </citation>
    <scope>NUCLEOTIDE SEQUENCE [LARGE SCALE GENOMIC DNA]</scope>
    <source>
        <strain evidence="8 9">ALG-7-W6</strain>
    </source>
</reference>
<evidence type="ECO:0000313" key="8">
    <source>
        <dbReference type="EMBL" id="OLY79244.1"/>
    </source>
</evidence>